<evidence type="ECO:0000256" key="1">
    <source>
        <dbReference type="SAM" id="Phobius"/>
    </source>
</evidence>
<dbReference type="Pfam" id="PF09608">
    <property type="entry name" value="Alph_Pro_TM"/>
    <property type="match status" value="1"/>
</dbReference>
<gene>
    <name evidence="2" type="ordered locus">Desac_1266</name>
</gene>
<keyword evidence="1" id="KW-0812">Transmembrane</keyword>
<accession>F2NCJ1</accession>
<protein>
    <recommendedName>
        <fullName evidence="4">TIGR02186 family protein</fullName>
    </recommendedName>
</protein>
<sequence>MMKRILIILIAVGWMAMAGIPAWAVSTEGSEKVLTAASKRDIDISLFYKGDRVYFFGVNPVAGSDLVVRLTAEKAEEIKLSMKGKVGPFWMTVKQYEVTNAPFIYKIHASKPLEQIISEDQAKELGLGYDAVKSKMKMHLVRGDAAPEDGEELFKGLLKIKQDANLYRIVEDDPQSTKEAPRLEITEGKLFKHYFTFPPAATEGKYQVESFSFQNGEMVGYGKDVIEIRKVGLEGWITHASQEYAVFYGIGAVLIALGAGLLVGMIFKKGGHH</sequence>
<dbReference type="OrthoDB" id="9804625at2"/>
<keyword evidence="1" id="KW-0472">Membrane</keyword>
<dbReference type="HOGENOM" id="CLU_068410_1_0_7"/>
<evidence type="ECO:0000313" key="2">
    <source>
        <dbReference type="EMBL" id="AEB09125.1"/>
    </source>
</evidence>
<dbReference type="eggNOG" id="ENOG50315WQ">
    <property type="taxonomic scope" value="Bacteria"/>
</dbReference>
<feature type="transmembrane region" description="Helical" evidence="1">
    <location>
        <begin position="245"/>
        <end position="267"/>
    </location>
</feature>
<dbReference type="EMBL" id="CP002629">
    <property type="protein sequence ID" value="AEB09125.1"/>
    <property type="molecule type" value="Genomic_DNA"/>
</dbReference>
<reference evidence="2 3" key="1">
    <citation type="journal article" date="2011" name="Stand. Genomic Sci.">
        <title>Complete genome sequence of the acetate-degrading sulfate reducer Desulfobacca acetoxidans type strain (ASRB2).</title>
        <authorList>
            <person name="Goker M."/>
            <person name="Teshima H."/>
            <person name="Lapidus A."/>
            <person name="Nolan M."/>
            <person name="Lucas S."/>
            <person name="Hammon N."/>
            <person name="Deshpande S."/>
            <person name="Cheng J.F."/>
            <person name="Tapia R."/>
            <person name="Han C."/>
            <person name="Goodwin L."/>
            <person name="Pitluck S."/>
            <person name="Huntemann M."/>
            <person name="Liolios K."/>
            <person name="Ivanova N."/>
            <person name="Pagani I."/>
            <person name="Mavromatis K."/>
            <person name="Ovchinikova G."/>
            <person name="Pati A."/>
            <person name="Chen A."/>
            <person name="Palaniappan K."/>
            <person name="Land M."/>
            <person name="Hauser L."/>
            <person name="Brambilla E.M."/>
            <person name="Rohde M."/>
            <person name="Spring S."/>
            <person name="Detter J.C."/>
            <person name="Woyke T."/>
            <person name="Bristow J."/>
            <person name="Eisen J.A."/>
            <person name="Markowitz V."/>
            <person name="Hugenholtz P."/>
            <person name="Kyrpides N.C."/>
            <person name="Klenk H.P."/>
        </authorList>
    </citation>
    <scope>NUCLEOTIDE SEQUENCE [LARGE SCALE GENOMIC DNA]</scope>
    <source>
        <strain evidence="3">ATCC 700848 / DSM 11109 / ASRB2</strain>
    </source>
</reference>
<keyword evidence="1" id="KW-1133">Transmembrane helix</keyword>
<dbReference type="RefSeq" id="WP_013706237.1">
    <property type="nucleotide sequence ID" value="NC_015388.1"/>
</dbReference>
<evidence type="ECO:0000313" key="3">
    <source>
        <dbReference type="Proteomes" id="UP000000483"/>
    </source>
</evidence>
<evidence type="ECO:0008006" key="4">
    <source>
        <dbReference type="Google" id="ProtNLM"/>
    </source>
</evidence>
<keyword evidence="3" id="KW-1185">Reference proteome</keyword>
<organism evidence="2 3">
    <name type="scientific">Desulfobacca acetoxidans (strain ATCC 700848 / DSM 11109 / ASRB2)</name>
    <dbReference type="NCBI Taxonomy" id="880072"/>
    <lineage>
        <taxon>Bacteria</taxon>
        <taxon>Pseudomonadati</taxon>
        <taxon>Thermodesulfobacteriota</taxon>
        <taxon>Desulfobaccia</taxon>
        <taxon>Desulfobaccales</taxon>
        <taxon>Desulfobaccaceae</taxon>
        <taxon>Desulfobacca</taxon>
    </lineage>
</organism>
<proteinExistence type="predicted"/>
<dbReference type="KEGG" id="dao:Desac_1266"/>
<reference evidence="3" key="2">
    <citation type="submission" date="2011-03" db="EMBL/GenBank/DDBJ databases">
        <title>The complete genome of Desulfobacca acetoxidans DSM 11109.</title>
        <authorList>
            <consortium name="US DOE Joint Genome Institute (JGI-PGF)"/>
            <person name="Lucas S."/>
            <person name="Copeland A."/>
            <person name="Lapidus A."/>
            <person name="Bruce D."/>
            <person name="Goodwin L."/>
            <person name="Pitluck S."/>
            <person name="Peters L."/>
            <person name="Kyrpides N."/>
            <person name="Mavromatis K."/>
            <person name="Ivanova N."/>
            <person name="Ovchinnikova G."/>
            <person name="Teshima H."/>
            <person name="Detter J.C."/>
            <person name="Han C."/>
            <person name="Land M."/>
            <person name="Hauser L."/>
            <person name="Markowitz V."/>
            <person name="Cheng J.-F."/>
            <person name="Hugenholtz P."/>
            <person name="Woyke T."/>
            <person name="Wu D."/>
            <person name="Spring S."/>
            <person name="Schueler E."/>
            <person name="Brambilla E."/>
            <person name="Klenk H.-P."/>
            <person name="Eisen J.A."/>
        </authorList>
    </citation>
    <scope>NUCLEOTIDE SEQUENCE [LARGE SCALE GENOMIC DNA]</scope>
    <source>
        <strain evidence="3">ATCC 700848 / DSM 11109 / ASRB2</strain>
    </source>
</reference>
<dbReference type="AlphaFoldDB" id="F2NCJ1"/>
<dbReference type="STRING" id="880072.Desac_1266"/>
<dbReference type="Proteomes" id="UP000000483">
    <property type="component" value="Chromosome"/>
</dbReference>
<dbReference type="InterPro" id="IPR019088">
    <property type="entry name" value="CHP02186-rel_TM"/>
</dbReference>
<name>F2NCJ1_DESAR</name>